<dbReference type="AlphaFoldDB" id="A0A0X3Y395"/>
<name>A0A0X3Y395_FUSNC</name>
<proteinExistence type="predicted"/>
<organism evidence="1 2">
    <name type="scientific">Fusobacterium nucleatum subsp. nucleatum</name>
    <dbReference type="NCBI Taxonomy" id="76856"/>
    <lineage>
        <taxon>Bacteria</taxon>
        <taxon>Fusobacteriati</taxon>
        <taxon>Fusobacteriota</taxon>
        <taxon>Fusobacteriia</taxon>
        <taxon>Fusobacteriales</taxon>
        <taxon>Fusobacteriaceae</taxon>
        <taxon>Fusobacterium</taxon>
    </lineage>
</organism>
<dbReference type="EMBL" id="LMVH01000001">
    <property type="protein sequence ID" value="KUL99321.1"/>
    <property type="molecule type" value="Genomic_DNA"/>
</dbReference>
<dbReference type="OrthoDB" id="89266at2"/>
<protein>
    <submittedName>
        <fullName evidence="1">Regulator</fullName>
    </submittedName>
</protein>
<evidence type="ECO:0000313" key="2">
    <source>
        <dbReference type="Proteomes" id="UP000054800"/>
    </source>
</evidence>
<accession>A0A0X3Y395</accession>
<dbReference type="RefSeq" id="WP_008799871.1">
    <property type="nucleotide sequence ID" value="NZ_LMVH01000001.1"/>
</dbReference>
<evidence type="ECO:0000313" key="1">
    <source>
        <dbReference type="EMBL" id="KUL99321.1"/>
    </source>
</evidence>
<dbReference type="Proteomes" id="UP000054800">
    <property type="component" value="Unassembled WGS sequence"/>
</dbReference>
<comment type="caution">
    <text evidence="1">The sequence shown here is derived from an EMBL/GenBank/DDBJ whole genome shotgun (WGS) entry which is preliminary data.</text>
</comment>
<sequence>MLVTAEMLLENSKRINNEERKKVKIYVKELNGEIECELLNKEDYLDLILSKEKDKDLEVIYNSCPIFRDDKLIDKLGCRSKPTQVVAKVLKDPTIYKLADFILIASGYGDRDLVSLAEETKN</sequence>
<gene>
    <name evidence="1" type="ORF">RO03_07325</name>
</gene>
<reference evidence="1 2" key="1">
    <citation type="submission" date="2015-10" db="EMBL/GenBank/DDBJ databases">
        <authorList>
            <person name="Gilbert D.G."/>
        </authorList>
    </citation>
    <scope>NUCLEOTIDE SEQUENCE [LARGE SCALE GENOMIC DNA]</scope>
    <source>
        <strain evidence="1 2">ChDC F311</strain>
    </source>
</reference>